<keyword evidence="1" id="KW-0805">Transcription regulation</keyword>
<keyword evidence="2 4" id="KW-0238">DNA-binding</keyword>
<dbReference type="PANTHER" id="PTHR30055">
    <property type="entry name" value="HTH-TYPE TRANSCRIPTIONAL REGULATOR RUTR"/>
    <property type="match status" value="1"/>
</dbReference>
<accession>C7M1B7</accession>
<gene>
    <name evidence="6" type="ordered locus">Afer_1851</name>
</gene>
<dbReference type="InterPro" id="IPR001647">
    <property type="entry name" value="HTH_TetR"/>
</dbReference>
<dbReference type="SUPFAM" id="SSF46689">
    <property type="entry name" value="Homeodomain-like"/>
    <property type="match status" value="1"/>
</dbReference>
<keyword evidence="7" id="KW-1185">Reference proteome</keyword>
<dbReference type="PRINTS" id="PR00455">
    <property type="entry name" value="HTHTETR"/>
</dbReference>
<evidence type="ECO:0000259" key="5">
    <source>
        <dbReference type="PROSITE" id="PS50977"/>
    </source>
</evidence>
<evidence type="ECO:0000256" key="3">
    <source>
        <dbReference type="ARBA" id="ARBA00023163"/>
    </source>
</evidence>
<dbReference type="InterPro" id="IPR050109">
    <property type="entry name" value="HTH-type_TetR-like_transc_reg"/>
</dbReference>
<dbReference type="STRING" id="525909.Afer_1851"/>
<protein>
    <submittedName>
        <fullName evidence="6">Transcriptional regulator, TetR family</fullName>
    </submittedName>
</protein>
<evidence type="ECO:0000313" key="7">
    <source>
        <dbReference type="Proteomes" id="UP000000771"/>
    </source>
</evidence>
<feature type="domain" description="HTH tetR-type" evidence="5">
    <location>
        <begin position="12"/>
        <end position="72"/>
    </location>
</feature>
<organism evidence="6 7">
    <name type="scientific">Acidimicrobium ferrooxidans (strain DSM 10331 / JCM 15462 / NBRC 103882 / ICP)</name>
    <dbReference type="NCBI Taxonomy" id="525909"/>
    <lineage>
        <taxon>Bacteria</taxon>
        <taxon>Bacillati</taxon>
        <taxon>Actinomycetota</taxon>
        <taxon>Acidimicrobiia</taxon>
        <taxon>Acidimicrobiales</taxon>
        <taxon>Acidimicrobiaceae</taxon>
        <taxon>Acidimicrobium</taxon>
    </lineage>
</organism>
<dbReference type="GO" id="GO:0003700">
    <property type="term" value="F:DNA-binding transcription factor activity"/>
    <property type="evidence" value="ECO:0007669"/>
    <property type="project" value="TreeGrafter"/>
</dbReference>
<dbReference type="HOGENOM" id="CLU_1631792_0_0_11"/>
<evidence type="ECO:0000256" key="2">
    <source>
        <dbReference type="ARBA" id="ARBA00023125"/>
    </source>
</evidence>
<dbReference type="AlphaFoldDB" id="C7M1B7"/>
<dbReference type="PANTHER" id="PTHR30055:SF234">
    <property type="entry name" value="HTH-TYPE TRANSCRIPTIONAL REGULATOR BETI"/>
    <property type="match status" value="1"/>
</dbReference>
<dbReference type="InterPro" id="IPR009057">
    <property type="entry name" value="Homeodomain-like_sf"/>
</dbReference>
<dbReference type="GO" id="GO:0000976">
    <property type="term" value="F:transcription cis-regulatory region binding"/>
    <property type="evidence" value="ECO:0007669"/>
    <property type="project" value="TreeGrafter"/>
</dbReference>
<name>C7M1B7_ACIFD</name>
<evidence type="ECO:0000256" key="4">
    <source>
        <dbReference type="PROSITE-ProRule" id="PRU00335"/>
    </source>
</evidence>
<dbReference type="eggNOG" id="COG1309">
    <property type="taxonomic scope" value="Bacteria"/>
</dbReference>
<evidence type="ECO:0000313" key="6">
    <source>
        <dbReference type="EMBL" id="ACU54765.1"/>
    </source>
</evidence>
<sequence length="162" mass="17581">MVSVGTEVGAAPSRRADILRATWELLATTGASHLTIRRVAQGAAVDPALIYHYFGSKRGLLGAARDMPEGLSDILKAQRGPLERLRILQTPPWATWVSALVASVIDDREDALRSLHELIASVDTNGALPRLALLGFFADRFLLHVWSAGPDPAAPFDHELLR</sequence>
<evidence type="ECO:0000256" key="1">
    <source>
        <dbReference type="ARBA" id="ARBA00023015"/>
    </source>
</evidence>
<dbReference type="Gene3D" id="1.10.357.10">
    <property type="entry name" value="Tetracycline Repressor, domain 2"/>
    <property type="match status" value="1"/>
</dbReference>
<dbReference type="Pfam" id="PF00440">
    <property type="entry name" value="TetR_N"/>
    <property type="match status" value="1"/>
</dbReference>
<dbReference type="KEGG" id="afo:Afer_1851"/>
<dbReference type="EMBL" id="CP001631">
    <property type="protein sequence ID" value="ACU54765.1"/>
    <property type="molecule type" value="Genomic_DNA"/>
</dbReference>
<dbReference type="PROSITE" id="PS50977">
    <property type="entry name" value="HTH_TETR_2"/>
    <property type="match status" value="1"/>
</dbReference>
<proteinExistence type="predicted"/>
<keyword evidence="3" id="KW-0804">Transcription</keyword>
<reference evidence="6 7" key="1">
    <citation type="journal article" date="2009" name="Stand. Genomic Sci.">
        <title>Complete genome sequence of Acidimicrobium ferrooxidans type strain (ICP).</title>
        <authorList>
            <person name="Clum A."/>
            <person name="Nolan M."/>
            <person name="Lang E."/>
            <person name="Glavina Del Rio T."/>
            <person name="Tice H."/>
            <person name="Copeland A."/>
            <person name="Cheng J.F."/>
            <person name="Lucas S."/>
            <person name="Chen F."/>
            <person name="Bruce D."/>
            <person name="Goodwin L."/>
            <person name="Pitluck S."/>
            <person name="Ivanova N."/>
            <person name="Mavrommatis K."/>
            <person name="Mikhailova N."/>
            <person name="Pati A."/>
            <person name="Chen A."/>
            <person name="Palaniappan K."/>
            <person name="Goker M."/>
            <person name="Spring S."/>
            <person name="Land M."/>
            <person name="Hauser L."/>
            <person name="Chang Y.J."/>
            <person name="Jeffries C.C."/>
            <person name="Chain P."/>
            <person name="Bristow J."/>
            <person name="Eisen J.A."/>
            <person name="Markowitz V."/>
            <person name="Hugenholtz P."/>
            <person name="Kyrpides N.C."/>
            <person name="Klenk H.P."/>
            <person name="Lapidus A."/>
        </authorList>
    </citation>
    <scope>NUCLEOTIDE SEQUENCE [LARGE SCALE GENOMIC DNA]</scope>
    <source>
        <strain evidence="7">DSM 10331 / JCM 15462 / NBRC 103882 / ICP</strain>
    </source>
</reference>
<feature type="DNA-binding region" description="H-T-H motif" evidence="4">
    <location>
        <begin position="35"/>
        <end position="54"/>
    </location>
</feature>
<dbReference type="Proteomes" id="UP000000771">
    <property type="component" value="Chromosome"/>
</dbReference>